<evidence type="ECO:0000259" key="2">
    <source>
        <dbReference type="Pfam" id="PF13456"/>
    </source>
</evidence>
<protein>
    <submittedName>
        <fullName evidence="3">PREDICTED: ribonuclease h</fullName>
    </submittedName>
</protein>
<evidence type="ECO:0000313" key="3">
    <source>
        <dbReference type="EMBL" id="VVA38180.1"/>
    </source>
</evidence>
<dbReference type="Gramene" id="VVA38180">
    <property type="protein sequence ID" value="VVA38180"/>
    <property type="gene ID" value="Prudul26B018908"/>
</dbReference>
<dbReference type="CDD" id="cd06222">
    <property type="entry name" value="RNase_H_like"/>
    <property type="match status" value="1"/>
</dbReference>
<dbReference type="GO" id="GO:0003676">
    <property type="term" value="F:nucleic acid binding"/>
    <property type="evidence" value="ECO:0007669"/>
    <property type="project" value="InterPro"/>
</dbReference>
<accession>A0A5E4GEX5</accession>
<sequence length="154" mass="17372">MIILMVKVCIIRPIFLRGVLSYEESYKSLEEPRACKANQNEIWSCPLEGFYKLNVDGATDNATCLHSIGTVVRNDYGVFMAALAMQSPRRVSILATEFQAICRGVLFAASAGFFPFIIETDFSEDVMMINSKETIWTTFGNIMDDVRDLLMQFS</sequence>
<gene>
    <name evidence="3" type="ORF">ALMOND_2B018908</name>
</gene>
<reference evidence="4" key="1">
    <citation type="journal article" date="2020" name="Plant J.">
        <title>Transposons played a major role in the diversification between the closely related almond and peach genomes: results from the almond genome sequence.</title>
        <authorList>
            <person name="Alioto T."/>
            <person name="Alexiou K.G."/>
            <person name="Bardil A."/>
            <person name="Barteri F."/>
            <person name="Castanera R."/>
            <person name="Cruz F."/>
            <person name="Dhingra A."/>
            <person name="Duval H."/>
            <person name="Fernandez I Marti A."/>
            <person name="Frias L."/>
            <person name="Galan B."/>
            <person name="Garcia J.L."/>
            <person name="Howad W."/>
            <person name="Gomez-Garrido J."/>
            <person name="Gut M."/>
            <person name="Julca I."/>
            <person name="Morata J."/>
            <person name="Puigdomenech P."/>
            <person name="Ribeca P."/>
            <person name="Rubio Cabetas M.J."/>
            <person name="Vlasova A."/>
            <person name="Wirthensohn M."/>
            <person name="Garcia-Mas J."/>
            <person name="Gabaldon T."/>
            <person name="Casacuberta J.M."/>
            <person name="Arus P."/>
        </authorList>
    </citation>
    <scope>NUCLEOTIDE SEQUENCE [LARGE SCALE GENOMIC DNA]</scope>
    <source>
        <strain evidence="4">cv. Texas</strain>
    </source>
</reference>
<organism evidence="3 4">
    <name type="scientific">Prunus dulcis</name>
    <name type="common">Almond</name>
    <name type="synonym">Amygdalus dulcis</name>
    <dbReference type="NCBI Taxonomy" id="3755"/>
    <lineage>
        <taxon>Eukaryota</taxon>
        <taxon>Viridiplantae</taxon>
        <taxon>Streptophyta</taxon>
        <taxon>Embryophyta</taxon>
        <taxon>Tracheophyta</taxon>
        <taxon>Spermatophyta</taxon>
        <taxon>Magnoliopsida</taxon>
        <taxon>eudicotyledons</taxon>
        <taxon>Gunneridae</taxon>
        <taxon>Pentapetalae</taxon>
        <taxon>rosids</taxon>
        <taxon>fabids</taxon>
        <taxon>Rosales</taxon>
        <taxon>Rosaceae</taxon>
        <taxon>Amygdaloideae</taxon>
        <taxon>Amygdaleae</taxon>
        <taxon>Prunus</taxon>
    </lineage>
</organism>
<proteinExistence type="predicted"/>
<feature type="signal peptide" evidence="1">
    <location>
        <begin position="1"/>
        <end position="21"/>
    </location>
</feature>
<dbReference type="Proteomes" id="UP000327085">
    <property type="component" value="Chromosome 3"/>
</dbReference>
<dbReference type="InterPro" id="IPR044730">
    <property type="entry name" value="RNase_H-like_dom_plant"/>
</dbReference>
<dbReference type="Pfam" id="PF13456">
    <property type="entry name" value="RVT_3"/>
    <property type="match status" value="1"/>
</dbReference>
<dbReference type="InterPro" id="IPR002156">
    <property type="entry name" value="RNaseH_domain"/>
</dbReference>
<dbReference type="GO" id="GO:0004523">
    <property type="term" value="F:RNA-DNA hybrid ribonuclease activity"/>
    <property type="evidence" value="ECO:0007669"/>
    <property type="project" value="InterPro"/>
</dbReference>
<keyword evidence="1" id="KW-0732">Signal</keyword>
<dbReference type="PANTHER" id="PTHR47723">
    <property type="entry name" value="OS05G0353850 PROTEIN"/>
    <property type="match status" value="1"/>
</dbReference>
<dbReference type="InParanoid" id="A0A5E4GEX5"/>
<dbReference type="AlphaFoldDB" id="A0A5E4GEX5"/>
<dbReference type="PANTHER" id="PTHR47723:SF19">
    <property type="entry name" value="POLYNUCLEOTIDYL TRANSFERASE, RIBONUCLEASE H-LIKE SUPERFAMILY PROTEIN"/>
    <property type="match status" value="1"/>
</dbReference>
<dbReference type="InterPro" id="IPR053151">
    <property type="entry name" value="RNase_H-like"/>
</dbReference>
<feature type="chain" id="PRO_5022751880" evidence="1">
    <location>
        <begin position="22"/>
        <end position="154"/>
    </location>
</feature>
<evidence type="ECO:0000313" key="4">
    <source>
        <dbReference type="Proteomes" id="UP000327085"/>
    </source>
</evidence>
<evidence type="ECO:0000256" key="1">
    <source>
        <dbReference type="SAM" id="SignalP"/>
    </source>
</evidence>
<dbReference type="EMBL" id="CABIKO010000613">
    <property type="protein sequence ID" value="VVA38180.1"/>
    <property type="molecule type" value="Genomic_DNA"/>
</dbReference>
<name>A0A5E4GEX5_PRUDU</name>
<feature type="domain" description="RNase H type-1" evidence="2">
    <location>
        <begin position="54"/>
        <end position="153"/>
    </location>
</feature>